<evidence type="ECO:0000256" key="3">
    <source>
        <dbReference type="ARBA" id="ARBA00022643"/>
    </source>
</evidence>
<dbReference type="PANTHER" id="PTHR43303">
    <property type="entry name" value="NADPH DEHYDROGENASE C23G7.10C-RELATED"/>
    <property type="match status" value="1"/>
</dbReference>
<name>A0A2I0QUD3_9BACI</name>
<dbReference type="InterPro" id="IPR044152">
    <property type="entry name" value="YqjM-like"/>
</dbReference>
<dbReference type="EMBL" id="PJNH01000002">
    <property type="protein sequence ID" value="PKR77919.1"/>
    <property type="molecule type" value="Genomic_DNA"/>
</dbReference>
<sequence>MTKLLKPYNLKGLELNNRVMLSPMCQYKVQKNDGTPTEWHYVHLVSRAVGGVGLICFEMTNVESNGRITENCLGLWSKDQVPAYKRIVDECHSYGSKVAIQIAHAGRKSTVKDEETVGPSAIAFSEKMDTPRALEIEEVEEMVRKFGESTKLAVEAGFDSIELHGAHGYLLHQFISPRSNLRDDIYGEYDRFPLEVIKEVRSQMPEDMPLILRVSAIEHGEDGYGLDHLMPMLKKFVDAGVDAFDVSTGGNSTNRPEVYPGYQVDYAEAIKKEIGVPVISVGALEDPEVAAKVVDEGQADMVAIGKGLLRQPYWPKEAAEKLGVDFDLPGVYNVGY</sequence>
<accession>A0A2I0QUD3</accession>
<dbReference type="SUPFAM" id="SSF51395">
    <property type="entry name" value="FMN-linked oxidoreductases"/>
    <property type="match status" value="1"/>
</dbReference>
<gene>
    <name evidence="7" type="ORF">CEY16_08315</name>
</gene>
<evidence type="ECO:0000259" key="6">
    <source>
        <dbReference type="Pfam" id="PF00724"/>
    </source>
</evidence>
<dbReference type="CDD" id="cd02932">
    <property type="entry name" value="OYE_YqiM_FMN"/>
    <property type="match status" value="1"/>
</dbReference>
<evidence type="ECO:0000256" key="2">
    <source>
        <dbReference type="ARBA" id="ARBA00022630"/>
    </source>
</evidence>
<dbReference type="RefSeq" id="WP_101331527.1">
    <property type="nucleotide sequence ID" value="NZ_PJNH01000002.1"/>
</dbReference>
<comment type="caution">
    <text evidence="7">The sequence shown here is derived from an EMBL/GenBank/DDBJ whole genome shotgun (WGS) entry which is preliminary data.</text>
</comment>
<feature type="domain" description="NADH:flavin oxidoreductase/NADH oxidase N-terminal" evidence="6">
    <location>
        <begin position="3"/>
        <end position="322"/>
    </location>
</feature>
<dbReference type="AlphaFoldDB" id="A0A2I0QUD3"/>
<dbReference type="Gene3D" id="3.20.20.70">
    <property type="entry name" value="Aldolase class I"/>
    <property type="match status" value="1"/>
</dbReference>
<dbReference type="GO" id="GO:0003959">
    <property type="term" value="F:NADPH dehydrogenase activity"/>
    <property type="evidence" value="ECO:0007669"/>
    <property type="project" value="InterPro"/>
</dbReference>
<protein>
    <submittedName>
        <fullName evidence="7">NADPH dehydrogenase</fullName>
    </submittedName>
</protein>
<dbReference type="InterPro" id="IPR013785">
    <property type="entry name" value="Aldolase_TIM"/>
</dbReference>
<dbReference type="PANTHER" id="PTHR43303:SF4">
    <property type="entry name" value="NADPH DEHYDROGENASE C23G7.10C-RELATED"/>
    <property type="match status" value="1"/>
</dbReference>
<evidence type="ECO:0000256" key="5">
    <source>
        <dbReference type="ARBA" id="ARBA00023002"/>
    </source>
</evidence>
<evidence type="ECO:0000256" key="4">
    <source>
        <dbReference type="ARBA" id="ARBA00022857"/>
    </source>
</evidence>
<evidence type="ECO:0000256" key="1">
    <source>
        <dbReference type="ARBA" id="ARBA00001917"/>
    </source>
</evidence>
<organism evidence="7 8">
    <name type="scientific">Halalkalibacillus sediminis</name>
    <dbReference type="NCBI Taxonomy" id="2018042"/>
    <lineage>
        <taxon>Bacteria</taxon>
        <taxon>Bacillati</taxon>
        <taxon>Bacillota</taxon>
        <taxon>Bacilli</taxon>
        <taxon>Bacillales</taxon>
        <taxon>Bacillaceae</taxon>
        <taxon>Halalkalibacillus</taxon>
    </lineage>
</organism>
<keyword evidence="2" id="KW-0285">Flavoprotein</keyword>
<keyword evidence="3" id="KW-0288">FMN</keyword>
<reference evidence="7 8" key="1">
    <citation type="submission" date="2017-06" db="EMBL/GenBank/DDBJ databases">
        <title>the draft geome sequence of Illustriluteabacillus marina B3227.</title>
        <authorList>
            <person name="He R.-H."/>
            <person name="Du Z.-J."/>
        </authorList>
    </citation>
    <scope>NUCLEOTIDE SEQUENCE [LARGE SCALE GENOMIC DNA]</scope>
    <source>
        <strain evidence="7 8">B3227</strain>
    </source>
</reference>
<dbReference type="Proteomes" id="UP000243524">
    <property type="component" value="Unassembled WGS sequence"/>
</dbReference>
<evidence type="ECO:0000313" key="8">
    <source>
        <dbReference type="Proteomes" id="UP000243524"/>
    </source>
</evidence>
<dbReference type="Pfam" id="PF00724">
    <property type="entry name" value="Oxidored_FMN"/>
    <property type="match status" value="1"/>
</dbReference>
<comment type="cofactor">
    <cofactor evidence="1">
        <name>FMN</name>
        <dbReference type="ChEBI" id="CHEBI:58210"/>
    </cofactor>
</comment>
<keyword evidence="8" id="KW-1185">Reference proteome</keyword>
<dbReference type="GO" id="GO:0010181">
    <property type="term" value="F:FMN binding"/>
    <property type="evidence" value="ECO:0007669"/>
    <property type="project" value="InterPro"/>
</dbReference>
<keyword evidence="5" id="KW-0560">Oxidoreductase</keyword>
<dbReference type="GO" id="GO:0050661">
    <property type="term" value="F:NADP binding"/>
    <property type="evidence" value="ECO:0007669"/>
    <property type="project" value="InterPro"/>
</dbReference>
<dbReference type="InterPro" id="IPR001155">
    <property type="entry name" value="OxRdtase_FMN_N"/>
</dbReference>
<dbReference type="OrthoDB" id="9772736at2"/>
<keyword evidence="4" id="KW-0521">NADP</keyword>
<evidence type="ECO:0000313" key="7">
    <source>
        <dbReference type="EMBL" id="PKR77919.1"/>
    </source>
</evidence>
<proteinExistence type="predicted"/>